<evidence type="ECO:0000256" key="5">
    <source>
        <dbReference type="ARBA" id="ARBA00022519"/>
    </source>
</evidence>
<sequence>MPRDNARPDAGKPDRPSPGDIFAPIPLDLLPGADEPEERTRPSLLRRFTAFLKLLFIGDAGHEQQPSSTLGERLKEGSRRMAASGQRMSKKELFAALDAPLNGLSPDDIQYAGEVDAAMSRRPTFSARALSVAVALLFAVLLVWAAVASLDEVTHAEGSVVGSRRTQSISNLEGGILRAILVNEGDIVEKGQIIAQLENVMAESSYRDALYKLVEHRLAILRLEAMLEDAEPQFPSNIAEFLNLLLGETPDDQLATRTAQIIEDQRNTWKAQSSKFQSEIAVLESQVAQRQQEAAEQQARKTQLESSLALETEQRNTAKRLLDRNNYSRMDYLGLEQKVTQTEGEIAMLAAAIPKTQAMLEEARLRINSRKAEEQLTISQEINKRRTELASVRETLTAGGDRVTRTEVRSPVRGSIKQILINTVGGVVKPGEAIMDIVPMDETLLVEARVRPQDVAFLRPGQPVMIKVSAYDFSIYGGLAGKLESISADTIEDKKGDFYYLVKVRTRETTIRHNDEVLPIIPGMLVMADIIIGKKTVLDYILKPVMKAKQNAMRER</sequence>
<name>A0A9D2HP69_9BACT</name>
<dbReference type="InterPro" id="IPR050739">
    <property type="entry name" value="MFP"/>
</dbReference>
<keyword evidence="6 11" id="KW-0812">Transmembrane</keyword>
<feature type="compositionally biased region" description="Basic and acidic residues" evidence="10">
    <location>
        <begin position="1"/>
        <end position="17"/>
    </location>
</feature>
<evidence type="ECO:0000256" key="10">
    <source>
        <dbReference type="SAM" id="MobiDB-lite"/>
    </source>
</evidence>
<reference evidence="14" key="2">
    <citation type="submission" date="2021-04" db="EMBL/GenBank/DDBJ databases">
        <authorList>
            <person name="Gilroy R."/>
        </authorList>
    </citation>
    <scope>NUCLEOTIDE SEQUENCE</scope>
    <source>
        <strain evidence="14">5032</strain>
    </source>
</reference>
<gene>
    <name evidence="14" type="ORF">H9784_07010</name>
</gene>
<comment type="caution">
    <text evidence="14">The sequence shown here is derived from an EMBL/GenBank/DDBJ whole genome shotgun (WGS) entry which is preliminary data.</text>
</comment>
<evidence type="ECO:0000256" key="7">
    <source>
        <dbReference type="ARBA" id="ARBA00022989"/>
    </source>
</evidence>
<evidence type="ECO:0000313" key="15">
    <source>
        <dbReference type="Proteomes" id="UP000823821"/>
    </source>
</evidence>
<evidence type="ECO:0000256" key="8">
    <source>
        <dbReference type="ARBA" id="ARBA00023136"/>
    </source>
</evidence>
<accession>A0A9D2HP69</accession>
<evidence type="ECO:0000256" key="2">
    <source>
        <dbReference type="ARBA" id="ARBA00009477"/>
    </source>
</evidence>
<dbReference type="InterPro" id="IPR010129">
    <property type="entry name" value="T1SS_HlyD"/>
</dbReference>
<dbReference type="AlphaFoldDB" id="A0A9D2HP69"/>
<evidence type="ECO:0000256" key="9">
    <source>
        <dbReference type="SAM" id="Coils"/>
    </source>
</evidence>
<evidence type="ECO:0000256" key="11">
    <source>
        <dbReference type="SAM" id="Phobius"/>
    </source>
</evidence>
<comment type="subcellular location">
    <subcellularLocation>
        <location evidence="1">Cell inner membrane</location>
        <topology evidence="1">Single-pass membrane protein</topology>
    </subcellularLocation>
</comment>
<dbReference type="Pfam" id="PF25994">
    <property type="entry name" value="HH_AprE"/>
    <property type="match status" value="1"/>
</dbReference>
<dbReference type="Gene3D" id="2.40.30.170">
    <property type="match status" value="1"/>
</dbReference>
<dbReference type="InterPro" id="IPR058781">
    <property type="entry name" value="HH_AprE-like"/>
</dbReference>
<feature type="domain" description="AprE-like beta-barrel" evidence="13">
    <location>
        <begin position="444"/>
        <end position="532"/>
    </location>
</feature>
<keyword evidence="9" id="KW-0175">Coiled coil</keyword>
<evidence type="ECO:0000256" key="4">
    <source>
        <dbReference type="ARBA" id="ARBA00022475"/>
    </source>
</evidence>
<feature type="transmembrane region" description="Helical" evidence="11">
    <location>
        <begin position="129"/>
        <end position="147"/>
    </location>
</feature>
<dbReference type="GO" id="GO:0005886">
    <property type="term" value="C:plasma membrane"/>
    <property type="evidence" value="ECO:0007669"/>
    <property type="project" value="UniProtKB-SubCell"/>
</dbReference>
<dbReference type="PANTHER" id="PTHR30386">
    <property type="entry name" value="MEMBRANE FUSION SUBUNIT OF EMRAB-TOLC MULTIDRUG EFFLUX PUMP"/>
    <property type="match status" value="1"/>
</dbReference>
<evidence type="ECO:0000256" key="1">
    <source>
        <dbReference type="ARBA" id="ARBA00004377"/>
    </source>
</evidence>
<dbReference type="PANTHER" id="PTHR30386:SF26">
    <property type="entry name" value="TRANSPORT PROTEIN COMB"/>
    <property type="match status" value="1"/>
</dbReference>
<protein>
    <submittedName>
        <fullName evidence="14">HlyD family type I secretion periplasmic adaptor subunit</fullName>
    </submittedName>
</protein>
<dbReference type="NCBIfam" id="TIGR01843">
    <property type="entry name" value="type_I_hlyD"/>
    <property type="match status" value="1"/>
</dbReference>
<dbReference type="GO" id="GO:0009306">
    <property type="term" value="P:protein secretion"/>
    <property type="evidence" value="ECO:0007669"/>
    <property type="project" value="InterPro"/>
</dbReference>
<comment type="similarity">
    <text evidence="2">Belongs to the membrane fusion protein (MFP) (TC 8.A.1) family.</text>
</comment>
<dbReference type="InterPro" id="IPR058982">
    <property type="entry name" value="Beta-barrel_AprE"/>
</dbReference>
<keyword evidence="8 11" id="KW-0472">Membrane</keyword>
<dbReference type="Proteomes" id="UP000823821">
    <property type="component" value="Unassembled WGS sequence"/>
</dbReference>
<organism evidence="14 15">
    <name type="scientific">Candidatus Desulfovibrio intestinavium</name>
    <dbReference type="NCBI Taxonomy" id="2838534"/>
    <lineage>
        <taxon>Bacteria</taxon>
        <taxon>Pseudomonadati</taxon>
        <taxon>Thermodesulfobacteriota</taxon>
        <taxon>Desulfovibrionia</taxon>
        <taxon>Desulfovibrionales</taxon>
        <taxon>Desulfovibrionaceae</taxon>
        <taxon>Desulfovibrio</taxon>
    </lineage>
</organism>
<evidence type="ECO:0000256" key="6">
    <source>
        <dbReference type="ARBA" id="ARBA00022692"/>
    </source>
</evidence>
<keyword evidence="5" id="KW-0997">Cell inner membrane</keyword>
<evidence type="ECO:0000259" key="13">
    <source>
        <dbReference type="Pfam" id="PF26002"/>
    </source>
</evidence>
<keyword evidence="4" id="KW-1003">Cell membrane</keyword>
<reference evidence="14" key="1">
    <citation type="journal article" date="2021" name="PeerJ">
        <title>Extensive microbial diversity within the chicken gut microbiome revealed by metagenomics and culture.</title>
        <authorList>
            <person name="Gilroy R."/>
            <person name="Ravi A."/>
            <person name="Getino M."/>
            <person name="Pursley I."/>
            <person name="Horton D.L."/>
            <person name="Alikhan N.F."/>
            <person name="Baker D."/>
            <person name="Gharbi K."/>
            <person name="Hall N."/>
            <person name="Watson M."/>
            <person name="Adriaenssens E.M."/>
            <person name="Foster-Nyarko E."/>
            <person name="Jarju S."/>
            <person name="Secka A."/>
            <person name="Antonio M."/>
            <person name="Oren A."/>
            <person name="Chaudhuri R.R."/>
            <person name="La Ragione R."/>
            <person name="Hildebrand F."/>
            <person name="Pallen M.J."/>
        </authorList>
    </citation>
    <scope>NUCLEOTIDE SEQUENCE</scope>
    <source>
        <strain evidence="14">5032</strain>
    </source>
</reference>
<evidence type="ECO:0000256" key="3">
    <source>
        <dbReference type="ARBA" id="ARBA00022448"/>
    </source>
</evidence>
<feature type="coiled-coil region" evidence="9">
    <location>
        <begin position="280"/>
        <end position="307"/>
    </location>
</feature>
<feature type="domain" description="AprE-like long alpha-helical hairpin" evidence="12">
    <location>
        <begin position="203"/>
        <end position="401"/>
    </location>
</feature>
<dbReference type="PRINTS" id="PR01490">
    <property type="entry name" value="RTXTOXIND"/>
</dbReference>
<keyword evidence="3" id="KW-0813">Transport</keyword>
<dbReference type="Pfam" id="PF26002">
    <property type="entry name" value="Beta-barrel_AprE"/>
    <property type="match status" value="1"/>
</dbReference>
<evidence type="ECO:0000259" key="12">
    <source>
        <dbReference type="Pfam" id="PF25994"/>
    </source>
</evidence>
<proteinExistence type="inferred from homology"/>
<keyword evidence="7 11" id="KW-1133">Transmembrane helix</keyword>
<dbReference type="EMBL" id="DWZD01000040">
    <property type="protein sequence ID" value="HJA79298.1"/>
    <property type="molecule type" value="Genomic_DNA"/>
</dbReference>
<evidence type="ECO:0000313" key="14">
    <source>
        <dbReference type="EMBL" id="HJA79298.1"/>
    </source>
</evidence>
<dbReference type="InterPro" id="IPR006144">
    <property type="entry name" value="Secretion_HlyD_CS"/>
</dbReference>
<feature type="region of interest" description="Disordered" evidence="10">
    <location>
        <begin position="1"/>
        <end position="40"/>
    </location>
</feature>
<dbReference type="PROSITE" id="PS00543">
    <property type="entry name" value="HLYD_FAMILY"/>
    <property type="match status" value="1"/>
</dbReference>